<dbReference type="EMBL" id="CM055099">
    <property type="protein sequence ID" value="KAJ7545886.1"/>
    <property type="molecule type" value="Genomic_DNA"/>
</dbReference>
<protein>
    <submittedName>
        <fullName evidence="1">Uncharacterized protein</fullName>
    </submittedName>
</protein>
<comment type="caution">
    <text evidence="1">The sequence shown here is derived from an EMBL/GenBank/DDBJ whole genome shotgun (WGS) entry which is preliminary data.</text>
</comment>
<organism evidence="1 2">
    <name type="scientific">Diphasiastrum complanatum</name>
    <name type="common">Issler's clubmoss</name>
    <name type="synonym">Lycopodium complanatum</name>
    <dbReference type="NCBI Taxonomy" id="34168"/>
    <lineage>
        <taxon>Eukaryota</taxon>
        <taxon>Viridiplantae</taxon>
        <taxon>Streptophyta</taxon>
        <taxon>Embryophyta</taxon>
        <taxon>Tracheophyta</taxon>
        <taxon>Lycopodiopsida</taxon>
        <taxon>Lycopodiales</taxon>
        <taxon>Lycopodiaceae</taxon>
        <taxon>Lycopodioideae</taxon>
        <taxon>Diphasiastrum</taxon>
    </lineage>
</organism>
<sequence length="114" mass="12321">MMMIEKRRAGSDDPSTFCETPSSIFPRWSIACTHSPGQSVASSNFNNKVSSSQLRTNLEDESSEDDAVSVIEDRGAKMSLFSGEVQRTTNKQSDGIVQTVALRQSGGDAEVSTL</sequence>
<reference evidence="2" key="1">
    <citation type="journal article" date="2024" name="Proc. Natl. Acad. Sci. U.S.A.">
        <title>Extraordinary preservation of gene collinearity over three hundred million years revealed in homosporous lycophytes.</title>
        <authorList>
            <person name="Li C."/>
            <person name="Wickell D."/>
            <person name="Kuo L.Y."/>
            <person name="Chen X."/>
            <person name="Nie B."/>
            <person name="Liao X."/>
            <person name="Peng D."/>
            <person name="Ji J."/>
            <person name="Jenkins J."/>
            <person name="Williams M."/>
            <person name="Shu S."/>
            <person name="Plott C."/>
            <person name="Barry K."/>
            <person name="Rajasekar S."/>
            <person name="Grimwood J."/>
            <person name="Han X."/>
            <person name="Sun S."/>
            <person name="Hou Z."/>
            <person name="He W."/>
            <person name="Dai G."/>
            <person name="Sun C."/>
            <person name="Schmutz J."/>
            <person name="Leebens-Mack J.H."/>
            <person name="Li F.W."/>
            <person name="Wang L."/>
        </authorList>
    </citation>
    <scope>NUCLEOTIDE SEQUENCE [LARGE SCALE GENOMIC DNA]</scope>
    <source>
        <strain evidence="2">cv. PW_Plant_1</strain>
    </source>
</reference>
<accession>A0ACC2CV69</accession>
<name>A0ACC2CV69_DIPCM</name>
<gene>
    <name evidence="1" type="ORF">O6H91_08G015000</name>
</gene>
<evidence type="ECO:0000313" key="1">
    <source>
        <dbReference type="EMBL" id="KAJ7545886.1"/>
    </source>
</evidence>
<dbReference type="Proteomes" id="UP001162992">
    <property type="component" value="Chromosome 8"/>
</dbReference>
<evidence type="ECO:0000313" key="2">
    <source>
        <dbReference type="Proteomes" id="UP001162992"/>
    </source>
</evidence>
<proteinExistence type="predicted"/>
<keyword evidence="2" id="KW-1185">Reference proteome</keyword>